<dbReference type="Proteomes" id="UP001451303">
    <property type="component" value="Unassembled WGS sequence"/>
</dbReference>
<feature type="non-terminal residue" evidence="1">
    <location>
        <position position="115"/>
    </location>
</feature>
<evidence type="ECO:0000313" key="1">
    <source>
        <dbReference type="EMBL" id="KAL0475807.1"/>
    </source>
</evidence>
<proteinExistence type="predicted"/>
<accession>A0ABR3DT11</accession>
<gene>
    <name evidence="1" type="ORF">QR685DRAFT_513795</name>
</gene>
<evidence type="ECO:0000313" key="2">
    <source>
        <dbReference type="Proteomes" id="UP001451303"/>
    </source>
</evidence>
<protein>
    <submittedName>
        <fullName evidence="1">Uncharacterized protein</fullName>
    </submittedName>
</protein>
<keyword evidence="2" id="KW-1185">Reference proteome</keyword>
<sequence length="115" mass="13224">MTPQHLSYFSPHGVAERNHQTKDLGLIHMVLHPHSHIYMSSTVHLQPSNLIVRYLLTSMCACLDLNALLLLFQGQETTDFCHGYGSTQPRIQSKNNEIQYSEPMQLHIHKQWCVS</sequence>
<comment type="caution">
    <text evidence="1">The sequence shown here is derived from an EMBL/GenBank/DDBJ whole genome shotgun (WGS) entry which is preliminary data.</text>
</comment>
<name>A0ABR3DT11_NEUIN</name>
<organism evidence="1 2">
    <name type="scientific">Neurospora intermedia</name>
    <dbReference type="NCBI Taxonomy" id="5142"/>
    <lineage>
        <taxon>Eukaryota</taxon>
        <taxon>Fungi</taxon>
        <taxon>Dikarya</taxon>
        <taxon>Ascomycota</taxon>
        <taxon>Pezizomycotina</taxon>
        <taxon>Sordariomycetes</taxon>
        <taxon>Sordariomycetidae</taxon>
        <taxon>Sordariales</taxon>
        <taxon>Sordariaceae</taxon>
        <taxon>Neurospora</taxon>
    </lineage>
</organism>
<reference evidence="1 2" key="1">
    <citation type="submission" date="2023-09" db="EMBL/GenBank/DDBJ databases">
        <title>Multi-omics analysis of a traditional fermented food reveals byproduct-associated fungal strains for waste-to-food upcycling.</title>
        <authorList>
            <consortium name="Lawrence Berkeley National Laboratory"/>
            <person name="Rekdal V.M."/>
            <person name="Villalobos-Escobedo J.M."/>
            <person name="Rodriguez-Valeron N."/>
            <person name="Garcia M.O."/>
            <person name="Vasquez D.P."/>
            <person name="Damayanti I."/>
            <person name="Sorensen P.M."/>
            <person name="Baidoo E.E."/>
            <person name="De Carvalho A.C."/>
            <person name="Riley R."/>
            <person name="Lipzen A."/>
            <person name="He G."/>
            <person name="Yan M."/>
            <person name="Haridas S."/>
            <person name="Daum C."/>
            <person name="Yoshinaga Y."/>
            <person name="Ng V."/>
            <person name="Grigoriev I.V."/>
            <person name="Munk R."/>
            <person name="Nuraida L."/>
            <person name="Wijaya C.H."/>
            <person name="Morales P.-C."/>
            <person name="Keasling J.D."/>
        </authorList>
    </citation>
    <scope>NUCLEOTIDE SEQUENCE [LARGE SCALE GENOMIC DNA]</scope>
    <source>
        <strain evidence="1 2">FGSC 2613</strain>
    </source>
</reference>
<dbReference type="EMBL" id="JAVLET010000001">
    <property type="protein sequence ID" value="KAL0475807.1"/>
    <property type="molecule type" value="Genomic_DNA"/>
</dbReference>